<evidence type="ECO:0000313" key="2">
    <source>
        <dbReference type="EMBL" id="PKH46485.1"/>
    </source>
</evidence>
<protein>
    <submittedName>
        <fullName evidence="2">GNAT family N-acetyltransferase</fullName>
    </submittedName>
</protein>
<evidence type="ECO:0000313" key="3">
    <source>
        <dbReference type="Proteomes" id="UP000233649"/>
    </source>
</evidence>
<gene>
    <name evidence="2" type="ORF">CVH13_01073</name>
</gene>
<comment type="caution">
    <text evidence="2">The sequence shown here is derived from an EMBL/GenBank/DDBJ whole genome shotgun (WGS) entry which is preliminary data.</text>
</comment>
<dbReference type="GO" id="GO:0008080">
    <property type="term" value="F:N-acetyltransferase activity"/>
    <property type="evidence" value="ECO:0007669"/>
    <property type="project" value="TreeGrafter"/>
</dbReference>
<name>A0A2J1DWG5_9CHLR</name>
<dbReference type="InterPro" id="IPR000182">
    <property type="entry name" value="GNAT_dom"/>
</dbReference>
<dbReference type="InterPro" id="IPR016181">
    <property type="entry name" value="Acyl_CoA_acyltransferase"/>
</dbReference>
<dbReference type="InterPro" id="IPR039143">
    <property type="entry name" value="GNPNAT1-like"/>
</dbReference>
<feature type="domain" description="N-acetyltransferase" evidence="1">
    <location>
        <begin position="1"/>
        <end position="117"/>
    </location>
</feature>
<dbReference type="SUPFAM" id="SSF55729">
    <property type="entry name" value="Acyl-CoA N-acyltransferases (Nat)"/>
    <property type="match status" value="1"/>
</dbReference>
<feature type="non-terminal residue" evidence="2">
    <location>
        <position position="1"/>
    </location>
</feature>
<dbReference type="AlphaFoldDB" id="A0A2J1DWG5"/>
<reference evidence="2 3" key="1">
    <citation type="journal article" date="2017" name="FEMS Microbiol. Ecol.">
        <title>Reconstructed genomes of novel Dehalococcoides mccartyi strains from 1,2,3,4-tetrachlorodibenzo-p-dioxin-dechlorinating enrichment cultures reveal divergent reductive dehalogenase gene profiles.</title>
        <authorList>
            <person name="Dam H.T."/>
            <person name="Vollmers J."/>
            <person name="Kaster A.K."/>
            <person name="Haggblom M.M."/>
        </authorList>
    </citation>
    <scope>NUCLEOTIDE SEQUENCE [LARGE SCALE GENOMIC DNA]</scope>
    <source>
        <strain evidence="2 3">H1-3-2.001</strain>
    </source>
</reference>
<dbReference type="PROSITE" id="PS51186">
    <property type="entry name" value="GNAT"/>
    <property type="match status" value="1"/>
</dbReference>
<keyword evidence="2" id="KW-0808">Transferase</keyword>
<dbReference type="EMBL" id="PHFD01000205">
    <property type="protein sequence ID" value="PKH46485.1"/>
    <property type="molecule type" value="Genomic_DNA"/>
</dbReference>
<dbReference type="Proteomes" id="UP000233649">
    <property type="component" value="Unassembled WGS sequence"/>
</dbReference>
<organism evidence="2 3">
    <name type="scientific">Dehalococcoides mccartyi</name>
    <dbReference type="NCBI Taxonomy" id="61435"/>
    <lineage>
        <taxon>Bacteria</taxon>
        <taxon>Bacillati</taxon>
        <taxon>Chloroflexota</taxon>
        <taxon>Dehalococcoidia</taxon>
        <taxon>Dehalococcoidales</taxon>
        <taxon>Dehalococcoidaceae</taxon>
        <taxon>Dehalococcoides</taxon>
    </lineage>
</organism>
<evidence type="ECO:0000259" key="1">
    <source>
        <dbReference type="PROSITE" id="PS51186"/>
    </source>
</evidence>
<proteinExistence type="predicted"/>
<accession>A0A2J1DWG5</accession>
<dbReference type="Gene3D" id="3.40.630.30">
    <property type="match status" value="1"/>
</dbReference>
<dbReference type="Pfam" id="PF13673">
    <property type="entry name" value="Acetyltransf_10"/>
    <property type="match status" value="1"/>
</dbReference>
<dbReference type="CDD" id="cd04301">
    <property type="entry name" value="NAT_SF"/>
    <property type="match status" value="1"/>
</dbReference>
<sequence length="117" mass="13166">TEQGIDPEIEYDLHDNTARHLVIHNEERALACCRIRMPDEALAKIERVAVDIDYRKSGLGREIMNYAASLLKTENVDGVVFHAQTGAAGFYASLGYVPNGETFIEDGIQHIRMHLRL</sequence>
<dbReference type="PANTHER" id="PTHR13355">
    <property type="entry name" value="GLUCOSAMINE 6-PHOSPHATE N-ACETYLTRANSFERASE"/>
    <property type="match status" value="1"/>
</dbReference>